<accession>A0A0L8V4F6</accession>
<dbReference type="Gene3D" id="2.40.160.20">
    <property type="match status" value="1"/>
</dbReference>
<dbReference type="Proteomes" id="UP000036958">
    <property type="component" value="Unassembled WGS sequence"/>
</dbReference>
<dbReference type="SUPFAM" id="SSF56925">
    <property type="entry name" value="OMPA-like"/>
    <property type="match status" value="1"/>
</dbReference>
<evidence type="ECO:0000259" key="1">
    <source>
        <dbReference type="Pfam" id="PF13568"/>
    </source>
</evidence>
<dbReference type="Pfam" id="PF13568">
    <property type="entry name" value="OMP_b-brl_2"/>
    <property type="match status" value="1"/>
</dbReference>
<dbReference type="STRING" id="1409788.NC99_39590"/>
<dbReference type="InterPro" id="IPR011250">
    <property type="entry name" value="OMP/PagP_B-barrel"/>
</dbReference>
<reference evidence="3" key="1">
    <citation type="submission" date="2015-07" db="EMBL/GenBank/DDBJ databases">
        <title>Genome sequencing of Sunxiuqinia dokdonensis strain SK.</title>
        <authorList>
            <person name="Ahn S."/>
            <person name="Kim B.-C."/>
        </authorList>
    </citation>
    <scope>NUCLEOTIDE SEQUENCE [LARGE SCALE GENOMIC DNA]</scope>
    <source>
        <strain evidence="3">SK</strain>
    </source>
</reference>
<sequence length="194" mass="22144">MALSAFAAQSQRFEGGILAGFNASQVDGDFTHGYHKPGVLLGGYVQTDLSRVIYAGGEIKYSQKGSRKNPDTETGDQEKYIMRLGYMDVPVYLGFRTSRAISFLAGLSVGYLMHSGEWDNHGPFPPEDIRPFNEFDYQALLGTRIELTDRLKFDLRLAYSFLATRDLPGEIYWYWWDDQYNKVISTSLYYRLGR</sequence>
<dbReference type="EMBL" id="LGIA01000195">
    <property type="protein sequence ID" value="KOH43228.1"/>
    <property type="molecule type" value="Genomic_DNA"/>
</dbReference>
<name>A0A0L8V4F6_9BACT</name>
<gene>
    <name evidence="2" type="ORF">NC99_39590</name>
</gene>
<dbReference type="AlphaFoldDB" id="A0A0L8V4F6"/>
<evidence type="ECO:0000313" key="2">
    <source>
        <dbReference type="EMBL" id="KOH43228.1"/>
    </source>
</evidence>
<keyword evidence="3" id="KW-1185">Reference proteome</keyword>
<evidence type="ECO:0000313" key="3">
    <source>
        <dbReference type="Proteomes" id="UP000036958"/>
    </source>
</evidence>
<dbReference type="InterPro" id="IPR025665">
    <property type="entry name" value="Beta-barrel_OMP_2"/>
</dbReference>
<protein>
    <recommendedName>
        <fullName evidence="1">Outer membrane protein beta-barrel domain-containing protein</fullName>
    </recommendedName>
</protein>
<comment type="caution">
    <text evidence="2">The sequence shown here is derived from an EMBL/GenBank/DDBJ whole genome shotgun (WGS) entry which is preliminary data.</text>
</comment>
<feature type="domain" description="Outer membrane protein beta-barrel" evidence="1">
    <location>
        <begin position="8"/>
        <end position="161"/>
    </location>
</feature>
<proteinExistence type="predicted"/>
<organism evidence="2 3">
    <name type="scientific">Sunxiuqinia dokdonensis</name>
    <dbReference type="NCBI Taxonomy" id="1409788"/>
    <lineage>
        <taxon>Bacteria</taxon>
        <taxon>Pseudomonadati</taxon>
        <taxon>Bacteroidota</taxon>
        <taxon>Bacteroidia</taxon>
        <taxon>Marinilabiliales</taxon>
        <taxon>Prolixibacteraceae</taxon>
        <taxon>Sunxiuqinia</taxon>
    </lineage>
</organism>